<name>B9RBM0_RICCO</name>
<keyword evidence="1" id="KW-0472">Membrane</keyword>
<dbReference type="Proteomes" id="UP000008311">
    <property type="component" value="Unassembled WGS sequence"/>
</dbReference>
<dbReference type="InParanoid" id="B9RBM0"/>
<feature type="transmembrane region" description="Helical" evidence="1">
    <location>
        <begin position="72"/>
        <end position="92"/>
    </location>
</feature>
<keyword evidence="3" id="KW-1185">Reference proteome</keyword>
<organism evidence="2 3">
    <name type="scientific">Ricinus communis</name>
    <name type="common">Castor bean</name>
    <dbReference type="NCBI Taxonomy" id="3988"/>
    <lineage>
        <taxon>Eukaryota</taxon>
        <taxon>Viridiplantae</taxon>
        <taxon>Streptophyta</taxon>
        <taxon>Embryophyta</taxon>
        <taxon>Tracheophyta</taxon>
        <taxon>Spermatophyta</taxon>
        <taxon>Magnoliopsida</taxon>
        <taxon>eudicotyledons</taxon>
        <taxon>Gunneridae</taxon>
        <taxon>Pentapetalae</taxon>
        <taxon>rosids</taxon>
        <taxon>fabids</taxon>
        <taxon>Malpighiales</taxon>
        <taxon>Euphorbiaceae</taxon>
        <taxon>Acalyphoideae</taxon>
        <taxon>Acalypheae</taxon>
        <taxon>Ricinus</taxon>
    </lineage>
</organism>
<dbReference type="EMBL" id="EQ973774">
    <property type="protein sequence ID" value="EEF50941.1"/>
    <property type="molecule type" value="Genomic_DNA"/>
</dbReference>
<accession>B9RBM0</accession>
<sequence>MVVGIQDVQNNKIIAPCVSCIKTVSGGYVISWDFGQHAYSELCLYLLITLGTRISLHFIALQFLGKIIFNDILNGVQAGAGVGAGTVAGLLLSAQMRYFSAPSCV</sequence>
<keyword evidence="1" id="KW-1133">Transmembrane helix</keyword>
<evidence type="ECO:0000313" key="2">
    <source>
        <dbReference type="EMBL" id="EEF50941.1"/>
    </source>
</evidence>
<evidence type="ECO:0000256" key="1">
    <source>
        <dbReference type="SAM" id="Phobius"/>
    </source>
</evidence>
<dbReference type="AlphaFoldDB" id="B9RBM0"/>
<gene>
    <name evidence="2" type="ORF">RCOM_1678540</name>
</gene>
<protein>
    <submittedName>
        <fullName evidence="2">Uncharacterized protein</fullName>
    </submittedName>
</protein>
<reference evidence="3" key="1">
    <citation type="journal article" date="2010" name="Nat. Biotechnol.">
        <title>Draft genome sequence of the oilseed species Ricinus communis.</title>
        <authorList>
            <person name="Chan A.P."/>
            <person name="Crabtree J."/>
            <person name="Zhao Q."/>
            <person name="Lorenzi H."/>
            <person name="Orvis J."/>
            <person name="Puiu D."/>
            <person name="Melake-Berhan A."/>
            <person name="Jones K.M."/>
            <person name="Redman J."/>
            <person name="Chen G."/>
            <person name="Cahoon E.B."/>
            <person name="Gedil M."/>
            <person name="Stanke M."/>
            <person name="Haas B.J."/>
            <person name="Wortman J.R."/>
            <person name="Fraser-Liggett C.M."/>
            <person name="Ravel J."/>
            <person name="Rabinowicz P.D."/>
        </authorList>
    </citation>
    <scope>NUCLEOTIDE SEQUENCE [LARGE SCALE GENOMIC DNA]</scope>
    <source>
        <strain evidence="3">cv. Hale</strain>
    </source>
</reference>
<feature type="transmembrane region" description="Helical" evidence="1">
    <location>
        <begin position="42"/>
        <end position="60"/>
    </location>
</feature>
<keyword evidence="1" id="KW-0812">Transmembrane</keyword>
<evidence type="ECO:0000313" key="3">
    <source>
        <dbReference type="Proteomes" id="UP000008311"/>
    </source>
</evidence>
<proteinExistence type="predicted"/>